<protein>
    <submittedName>
        <fullName evidence="6">Phosophoadenylyl-sulfate reductase</fullName>
    </submittedName>
</protein>
<dbReference type="GO" id="GO:0005737">
    <property type="term" value="C:cytoplasm"/>
    <property type="evidence" value="ECO:0007669"/>
    <property type="project" value="TreeGrafter"/>
</dbReference>
<dbReference type="NCBIfam" id="TIGR00434">
    <property type="entry name" value="cysH"/>
    <property type="match status" value="1"/>
</dbReference>
<gene>
    <name evidence="6" type="ORF">K493DRAFT_392161</name>
</gene>
<comment type="pathway">
    <text evidence="3">Sulfur metabolism; hydrogen sulfide biosynthesis; sulfite from sulfate.</text>
</comment>
<dbReference type="AlphaFoldDB" id="A0A1Y1YQA0"/>
<dbReference type="GO" id="GO:0004604">
    <property type="term" value="F:phosphoadenylyl-sulfate reductase (thioredoxin) activity"/>
    <property type="evidence" value="ECO:0007669"/>
    <property type="project" value="InterPro"/>
</dbReference>
<feature type="domain" description="Phosphoadenosine phosphosulphate reductase" evidence="5">
    <location>
        <begin position="12"/>
        <end position="200"/>
    </location>
</feature>
<evidence type="ECO:0000256" key="2">
    <source>
        <dbReference type="ARBA" id="ARBA00023002"/>
    </source>
</evidence>
<name>A0A1Y1YQA0_9FUNG</name>
<dbReference type="NCBIfam" id="NF002537">
    <property type="entry name" value="PRK02090.1"/>
    <property type="match status" value="1"/>
</dbReference>
<proteinExistence type="inferred from homology"/>
<evidence type="ECO:0000256" key="4">
    <source>
        <dbReference type="SAM" id="MobiDB-lite"/>
    </source>
</evidence>
<dbReference type="FunCoup" id="A0A1Y1YQA0">
    <property type="interactions" value="258"/>
</dbReference>
<evidence type="ECO:0000259" key="5">
    <source>
        <dbReference type="Pfam" id="PF01507"/>
    </source>
</evidence>
<dbReference type="Proteomes" id="UP000193498">
    <property type="component" value="Unassembled WGS sequence"/>
</dbReference>
<evidence type="ECO:0000313" key="6">
    <source>
        <dbReference type="EMBL" id="ORY00200.1"/>
    </source>
</evidence>
<evidence type="ECO:0000313" key="7">
    <source>
        <dbReference type="Proteomes" id="UP000193498"/>
    </source>
</evidence>
<keyword evidence="7" id="KW-1185">Reference proteome</keyword>
<organism evidence="6 7">
    <name type="scientific">Basidiobolus meristosporus CBS 931.73</name>
    <dbReference type="NCBI Taxonomy" id="1314790"/>
    <lineage>
        <taxon>Eukaryota</taxon>
        <taxon>Fungi</taxon>
        <taxon>Fungi incertae sedis</taxon>
        <taxon>Zoopagomycota</taxon>
        <taxon>Entomophthoromycotina</taxon>
        <taxon>Basidiobolomycetes</taxon>
        <taxon>Basidiobolales</taxon>
        <taxon>Basidiobolaceae</taxon>
        <taxon>Basidiobolus</taxon>
    </lineage>
</organism>
<dbReference type="GO" id="GO:0019379">
    <property type="term" value="P:sulfate assimilation, phosphoadenylyl sulfate reduction by phosphoadenylyl-sulfate reductase (thioredoxin)"/>
    <property type="evidence" value="ECO:0007669"/>
    <property type="project" value="InterPro"/>
</dbReference>
<dbReference type="InterPro" id="IPR014729">
    <property type="entry name" value="Rossmann-like_a/b/a_fold"/>
</dbReference>
<evidence type="ECO:0000256" key="3">
    <source>
        <dbReference type="ARBA" id="ARBA00024327"/>
    </source>
</evidence>
<dbReference type="PANTHER" id="PTHR46509">
    <property type="entry name" value="PHOSPHOADENOSINE PHOSPHOSULFATE REDUCTASE"/>
    <property type="match status" value="1"/>
</dbReference>
<dbReference type="OrthoDB" id="7869097at2759"/>
<dbReference type="EMBL" id="MCFE01000086">
    <property type="protein sequence ID" value="ORY00200.1"/>
    <property type="molecule type" value="Genomic_DNA"/>
</dbReference>
<accession>A0A1Y1YQA0</accession>
<dbReference type="InterPro" id="IPR002500">
    <property type="entry name" value="PAPS_reduct_dom"/>
</dbReference>
<reference evidence="6 7" key="1">
    <citation type="submission" date="2016-07" db="EMBL/GenBank/DDBJ databases">
        <title>Pervasive Adenine N6-methylation of Active Genes in Fungi.</title>
        <authorList>
            <consortium name="DOE Joint Genome Institute"/>
            <person name="Mondo S.J."/>
            <person name="Dannebaum R.O."/>
            <person name="Kuo R.C."/>
            <person name="Labutti K."/>
            <person name="Haridas S."/>
            <person name="Kuo A."/>
            <person name="Salamov A."/>
            <person name="Ahrendt S.R."/>
            <person name="Lipzen A."/>
            <person name="Sullivan W."/>
            <person name="Andreopoulos W.B."/>
            <person name="Clum A."/>
            <person name="Lindquist E."/>
            <person name="Daum C."/>
            <person name="Ramamoorthy G.K."/>
            <person name="Gryganskyi A."/>
            <person name="Culley D."/>
            <person name="Magnuson J.K."/>
            <person name="James T.Y."/>
            <person name="O'Malley M.A."/>
            <person name="Stajich J.E."/>
            <person name="Spatafora J.W."/>
            <person name="Visel A."/>
            <person name="Grigoriev I.V."/>
        </authorList>
    </citation>
    <scope>NUCLEOTIDE SEQUENCE [LARGE SCALE GENOMIC DNA]</scope>
    <source>
        <strain evidence="6 7">CBS 931.73</strain>
    </source>
</reference>
<comment type="similarity">
    <text evidence="1">Belongs to the PAPS reductase family. CysH subfamily.</text>
</comment>
<dbReference type="SUPFAM" id="SSF52402">
    <property type="entry name" value="Adenine nucleotide alpha hydrolases-like"/>
    <property type="match status" value="1"/>
</dbReference>
<feature type="region of interest" description="Disordered" evidence="4">
    <location>
        <begin position="199"/>
        <end position="223"/>
    </location>
</feature>
<evidence type="ECO:0000256" key="1">
    <source>
        <dbReference type="ARBA" id="ARBA00009732"/>
    </source>
</evidence>
<dbReference type="Pfam" id="PF01507">
    <property type="entry name" value="PAPS_reduct"/>
    <property type="match status" value="1"/>
</dbReference>
<keyword evidence="2" id="KW-0560">Oxidoreductase</keyword>
<dbReference type="Gene3D" id="3.40.50.620">
    <property type="entry name" value="HUPs"/>
    <property type="match status" value="1"/>
</dbReference>
<dbReference type="STRING" id="1314790.A0A1Y1YQA0"/>
<comment type="caution">
    <text evidence="6">The sequence shown here is derived from an EMBL/GenBank/DDBJ whole genome shotgun (WGS) entry which is preliminary data.</text>
</comment>
<dbReference type="PANTHER" id="PTHR46509:SF1">
    <property type="entry name" value="PHOSPHOADENOSINE PHOSPHOSULFATE REDUCTASE"/>
    <property type="match status" value="1"/>
</dbReference>
<sequence length="223" mass="25602">MMEWALLTLPNLYQTTAFGPSGLVALDMISKISRKYPEWSLGSQKSAHLVPLIFVDTLYHFNETLELAKTCERHYNAPLHTFRPDGIDLVETFEKIHGERFWTNDEDSYDFLVKIEPARRAYHELNVTAVITGRRRSQSGSRSRIVILEMEAGTGLLKLNPLANWSFDQVWSYIRSNHVPYNTLLDQGYRSIGDWHSTKPTPDLSDERSGRWSGSNKTECGLH</sequence>
<feature type="compositionally biased region" description="Polar residues" evidence="4">
    <location>
        <begin position="212"/>
        <end position="223"/>
    </location>
</feature>
<dbReference type="InParanoid" id="A0A1Y1YQA0"/>
<dbReference type="PIRSF" id="PIRSF000857">
    <property type="entry name" value="PAPS_reductase"/>
    <property type="match status" value="1"/>
</dbReference>
<dbReference type="InterPro" id="IPR004511">
    <property type="entry name" value="PAPS/APS_Rdtase"/>
</dbReference>